<dbReference type="Gene3D" id="3.40.50.1820">
    <property type="entry name" value="alpha/beta hydrolase"/>
    <property type="match status" value="1"/>
</dbReference>
<dbReference type="SUPFAM" id="SSF53474">
    <property type="entry name" value="alpha/beta-Hydrolases"/>
    <property type="match status" value="1"/>
</dbReference>
<organism evidence="3 4">
    <name type="scientific">Spirulina subsalsa FACHB-351</name>
    <dbReference type="NCBI Taxonomy" id="234711"/>
    <lineage>
        <taxon>Bacteria</taxon>
        <taxon>Bacillati</taxon>
        <taxon>Cyanobacteriota</taxon>
        <taxon>Cyanophyceae</taxon>
        <taxon>Spirulinales</taxon>
        <taxon>Spirulinaceae</taxon>
        <taxon>Spirulina</taxon>
    </lineage>
</organism>
<keyword evidence="1" id="KW-1133">Transmembrane helix</keyword>
<dbReference type="PANTHER" id="PTHR12277">
    <property type="entry name" value="ALPHA/BETA HYDROLASE DOMAIN-CONTAINING PROTEIN"/>
    <property type="match status" value="1"/>
</dbReference>
<evidence type="ECO:0000313" key="4">
    <source>
        <dbReference type="Proteomes" id="UP001526426"/>
    </source>
</evidence>
<keyword evidence="4" id="KW-1185">Reference proteome</keyword>
<dbReference type="PANTHER" id="PTHR12277:SF81">
    <property type="entry name" value="PROTEIN ABHD13"/>
    <property type="match status" value="1"/>
</dbReference>
<proteinExistence type="predicted"/>
<accession>A0ABT3L6Y9</accession>
<dbReference type="InterPro" id="IPR029058">
    <property type="entry name" value="AB_hydrolase_fold"/>
</dbReference>
<name>A0ABT3L6Y9_9CYAN</name>
<feature type="domain" description="AB hydrolase-1" evidence="2">
    <location>
        <begin position="79"/>
        <end position="199"/>
    </location>
</feature>
<dbReference type="InterPro" id="IPR000073">
    <property type="entry name" value="AB_hydrolase_1"/>
</dbReference>
<sequence length="287" mass="32771">MAHSWRKLLLGDFTLKRCIRSFLFIYTCFALYVYLFSDSMIFLPPDSSYEDSPEILKLLTPDQESISAIYLPHPDAKYTLLYIHGNAEDLGDIRPLLDQLQTLNFNIFAYDYRGYGTSEGRPSERNAYIDIETAYQYLREVLNTPAEKIILFGRSVGGGSALHLAVQEPVGGIILESTFTQAFRVVVPFPLLPFDKFRNLDKIKRVSAPVLIIHGTADQTIPIAHGKRLFEAAPEPKLAFWVEGATHNDVPWVDWEAYQNKLKEFVDLLESERNSLYLERDLSPSSR</sequence>
<protein>
    <submittedName>
        <fullName evidence="3">Alpha/beta hydrolase</fullName>
    </submittedName>
</protein>
<dbReference type="Pfam" id="PF00561">
    <property type="entry name" value="Abhydrolase_1"/>
    <property type="match status" value="1"/>
</dbReference>
<evidence type="ECO:0000259" key="2">
    <source>
        <dbReference type="Pfam" id="PF00561"/>
    </source>
</evidence>
<keyword evidence="1" id="KW-0812">Transmembrane</keyword>
<keyword evidence="1" id="KW-0472">Membrane</keyword>
<gene>
    <name evidence="3" type="ORF">K4A83_11330</name>
</gene>
<keyword evidence="3" id="KW-0378">Hydrolase</keyword>
<reference evidence="3 4" key="1">
    <citation type="submission" date="2021-08" db="EMBL/GenBank/DDBJ databases">
        <title>Draft genome sequence of Spirulina subsalsa with high tolerance to salinity and hype-accumulation of phycocyanin.</title>
        <authorList>
            <person name="Pei H."/>
            <person name="Jiang L."/>
        </authorList>
    </citation>
    <scope>NUCLEOTIDE SEQUENCE [LARGE SCALE GENOMIC DNA]</scope>
    <source>
        <strain evidence="3 4">FACHB-351</strain>
    </source>
</reference>
<evidence type="ECO:0000256" key="1">
    <source>
        <dbReference type="SAM" id="Phobius"/>
    </source>
</evidence>
<dbReference type="Proteomes" id="UP001526426">
    <property type="component" value="Unassembled WGS sequence"/>
</dbReference>
<comment type="caution">
    <text evidence="3">The sequence shown here is derived from an EMBL/GenBank/DDBJ whole genome shotgun (WGS) entry which is preliminary data.</text>
</comment>
<dbReference type="EMBL" id="JAIHOM010000048">
    <property type="protein sequence ID" value="MCW6036849.1"/>
    <property type="molecule type" value="Genomic_DNA"/>
</dbReference>
<dbReference type="RefSeq" id="WP_407809998.1">
    <property type="nucleotide sequence ID" value="NZ_JAIHOM010000048.1"/>
</dbReference>
<evidence type="ECO:0000313" key="3">
    <source>
        <dbReference type="EMBL" id="MCW6036849.1"/>
    </source>
</evidence>
<feature type="transmembrane region" description="Helical" evidence="1">
    <location>
        <begin position="21"/>
        <end position="43"/>
    </location>
</feature>
<dbReference type="GO" id="GO:0016787">
    <property type="term" value="F:hydrolase activity"/>
    <property type="evidence" value="ECO:0007669"/>
    <property type="project" value="UniProtKB-KW"/>
</dbReference>